<comment type="caution">
    <text evidence="3">Lacks conserved residue(s) required for the propagation of feature annotation.</text>
</comment>
<evidence type="ECO:0000256" key="1">
    <source>
        <dbReference type="ARBA" id="ARBA00011245"/>
    </source>
</evidence>
<dbReference type="InterPro" id="IPR024079">
    <property type="entry name" value="MetalloPept_cat_dom_sf"/>
</dbReference>
<dbReference type="Proteomes" id="UP001054837">
    <property type="component" value="Unassembled WGS sequence"/>
</dbReference>
<keyword evidence="3 4" id="KW-0862">Zinc</keyword>
<feature type="binding site" evidence="3">
    <location>
        <position position="156"/>
    </location>
    <ligand>
        <name>Zn(2+)</name>
        <dbReference type="ChEBI" id="CHEBI:29105"/>
        <note>catalytic</note>
    </ligand>
</feature>
<sequence length="256" mass="30220">MDKGILESQNGKAYTGISELKKVFLESRNGKRNEKRKFNIVQTRSTSKNMFLMDFNKQHLGSVPILKWKNNRVPYEISENMPPKLKAVILDTIQAWNKDFSKCIPWLPRKKERDYVYFTDGSYCHSEVGRMKRKQLLVLNGANCNDTGSVLHEMMHAIGFTHEHNRPDRDDYIEMLFLNIPYEWRKQYAKESLNIMEKLGPYDYYSLMHYEMQSPDRNKPAFRVIKEGVDLTRIGQRKSLTEIDKSKVKALYCPFF</sequence>
<comment type="function">
    <text evidence="2">Zinc metalloprotease. Provoques deadhesion of endothelial cells from cell cultures, and also degradation of fibronectin, fibrinogen and gelatin in vitro. Its role in the venom is not fully understood but it might act as a spreading factor that facilitates diffusion of other venom toxins. Alternatively, it might be involved in the proteolytic processing of other venom toxins or it might play a role in extra-oral digestion of prey.</text>
</comment>
<feature type="binding site" evidence="3">
    <location>
        <position position="162"/>
    </location>
    <ligand>
        <name>Zn(2+)</name>
        <dbReference type="ChEBI" id="CHEBI:29105"/>
        <note>catalytic</note>
    </ligand>
</feature>
<gene>
    <name evidence="6" type="primary">nas-7</name>
    <name evidence="6" type="ORF">CDAR_84091</name>
</gene>
<evidence type="ECO:0000259" key="5">
    <source>
        <dbReference type="PROSITE" id="PS51864"/>
    </source>
</evidence>
<feature type="active site" evidence="3">
    <location>
        <position position="153"/>
    </location>
</feature>
<proteinExistence type="predicted"/>
<feature type="domain" description="Peptidase M12A" evidence="5">
    <location>
        <begin position="58"/>
        <end position="254"/>
    </location>
</feature>
<dbReference type="PRINTS" id="PR00480">
    <property type="entry name" value="ASTACIN"/>
</dbReference>
<accession>A0AAV4U638</accession>
<dbReference type="GO" id="GO:0008270">
    <property type="term" value="F:zinc ion binding"/>
    <property type="evidence" value="ECO:0007669"/>
    <property type="project" value="UniProtKB-UniRule"/>
</dbReference>
<comment type="cofactor">
    <cofactor evidence="3 4">
        <name>Zn(2+)</name>
        <dbReference type="ChEBI" id="CHEBI:29105"/>
    </cofactor>
    <text evidence="3 4">Binds 1 zinc ion per subunit.</text>
</comment>
<comment type="subunit">
    <text evidence="1">Monomer.</text>
</comment>
<name>A0AAV4U638_9ARAC</name>
<reference evidence="6 7" key="1">
    <citation type="submission" date="2021-06" db="EMBL/GenBank/DDBJ databases">
        <title>Caerostris darwini draft genome.</title>
        <authorList>
            <person name="Kono N."/>
            <person name="Arakawa K."/>
        </authorList>
    </citation>
    <scope>NUCLEOTIDE SEQUENCE [LARGE SCALE GENOMIC DNA]</scope>
</reference>
<dbReference type="SUPFAM" id="SSF55486">
    <property type="entry name" value="Metalloproteases ('zincins'), catalytic domain"/>
    <property type="match status" value="1"/>
</dbReference>
<dbReference type="GO" id="GO:0006508">
    <property type="term" value="P:proteolysis"/>
    <property type="evidence" value="ECO:0007669"/>
    <property type="project" value="UniProtKB-KW"/>
</dbReference>
<evidence type="ECO:0000256" key="3">
    <source>
        <dbReference type="PROSITE-ProRule" id="PRU01211"/>
    </source>
</evidence>
<evidence type="ECO:0000256" key="4">
    <source>
        <dbReference type="RuleBase" id="RU361183"/>
    </source>
</evidence>
<dbReference type="InterPro" id="IPR006026">
    <property type="entry name" value="Peptidase_Metallo"/>
</dbReference>
<keyword evidence="3 4" id="KW-0479">Metal-binding</keyword>
<dbReference type="PANTHER" id="PTHR10127:SF883">
    <property type="entry name" value="ZINC METALLOPROTEINASE NAS-8"/>
    <property type="match status" value="1"/>
</dbReference>
<dbReference type="InterPro" id="IPR001506">
    <property type="entry name" value="Peptidase_M12A"/>
</dbReference>
<dbReference type="SMART" id="SM00235">
    <property type="entry name" value="ZnMc"/>
    <property type="match status" value="1"/>
</dbReference>
<dbReference type="AlphaFoldDB" id="A0AAV4U638"/>
<protein>
    <recommendedName>
        <fullName evidence="4">Metalloendopeptidase</fullName>
        <ecNumber evidence="4">3.4.24.-</ecNumber>
    </recommendedName>
</protein>
<dbReference type="Gene3D" id="3.40.390.10">
    <property type="entry name" value="Collagenase (Catalytic Domain)"/>
    <property type="match status" value="1"/>
</dbReference>
<dbReference type="EC" id="3.4.24.-" evidence="4"/>
<evidence type="ECO:0000313" key="7">
    <source>
        <dbReference type="Proteomes" id="UP001054837"/>
    </source>
</evidence>
<feature type="binding site" evidence="3">
    <location>
        <position position="152"/>
    </location>
    <ligand>
        <name>Zn(2+)</name>
        <dbReference type="ChEBI" id="CHEBI:29105"/>
        <note>catalytic</note>
    </ligand>
</feature>
<dbReference type="PANTHER" id="PTHR10127">
    <property type="entry name" value="DISCOIDIN, CUB, EGF, LAMININ , AND ZINC METALLOPROTEASE DOMAIN CONTAINING"/>
    <property type="match status" value="1"/>
</dbReference>
<evidence type="ECO:0000256" key="2">
    <source>
        <dbReference type="ARBA" id="ARBA00025529"/>
    </source>
</evidence>
<keyword evidence="3 4" id="KW-0482">Metalloprotease</keyword>
<dbReference type="GO" id="GO:0004222">
    <property type="term" value="F:metalloendopeptidase activity"/>
    <property type="evidence" value="ECO:0007669"/>
    <property type="project" value="UniProtKB-UniRule"/>
</dbReference>
<dbReference type="EMBL" id="BPLQ01010744">
    <property type="protein sequence ID" value="GIY53253.1"/>
    <property type="molecule type" value="Genomic_DNA"/>
</dbReference>
<keyword evidence="3 4" id="KW-0378">Hydrolase</keyword>
<dbReference type="Pfam" id="PF01400">
    <property type="entry name" value="Astacin"/>
    <property type="match status" value="1"/>
</dbReference>
<keyword evidence="3 4" id="KW-0645">Protease</keyword>
<keyword evidence="7" id="KW-1185">Reference proteome</keyword>
<dbReference type="PROSITE" id="PS51864">
    <property type="entry name" value="ASTACIN"/>
    <property type="match status" value="1"/>
</dbReference>
<organism evidence="6 7">
    <name type="scientific">Caerostris darwini</name>
    <dbReference type="NCBI Taxonomy" id="1538125"/>
    <lineage>
        <taxon>Eukaryota</taxon>
        <taxon>Metazoa</taxon>
        <taxon>Ecdysozoa</taxon>
        <taxon>Arthropoda</taxon>
        <taxon>Chelicerata</taxon>
        <taxon>Arachnida</taxon>
        <taxon>Araneae</taxon>
        <taxon>Araneomorphae</taxon>
        <taxon>Entelegynae</taxon>
        <taxon>Araneoidea</taxon>
        <taxon>Araneidae</taxon>
        <taxon>Caerostris</taxon>
    </lineage>
</organism>
<evidence type="ECO:0000313" key="6">
    <source>
        <dbReference type="EMBL" id="GIY53253.1"/>
    </source>
</evidence>
<comment type="caution">
    <text evidence="6">The sequence shown here is derived from an EMBL/GenBank/DDBJ whole genome shotgun (WGS) entry which is preliminary data.</text>
</comment>